<feature type="non-terminal residue" evidence="1">
    <location>
        <position position="1"/>
    </location>
</feature>
<dbReference type="OrthoDB" id="2930561at2759"/>
<evidence type="ECO:0008006" key="3">
    <source>
        <dbReference type="Google" id="ProtNLM"/>
    </source>
</evidence>
<keyword evidence="2" id="KW-1185">Reference proteome</keyword>
<accession>A0A5C3KA09</accession>
<sequence>YCVVEAIKKVSGWTWDDKTGASITPKTASSWDDYVAKHPEASRFCNKGWVHLSHVTQLI</sequence>
<evidence type="ECO:0000313" key="2">
    <source>
        <dbReference type="Proteomes" id="UP000307440"/>
    </source>
</evidence>
<dbReference type="Proteomes" id="UP000307440">
    <property type="component" value="Unassembled WGS sequence"/>
</dbReference>
<proteinExistence type="predicted"/>
<gene>
    <name evidence="1" type="ORF">FA15DRAFT_553140</name>
</gene>
<organism evidence="1 2">
    <name type="scientific">Coprinopsis marcescibilis</name>
    <name type="common">Agaric fungus</name>
    <name type="synonym">Psathyrella marcescibilis</name>
    <dbReference type="NCBI Taxonomy" id="230819"/>
    <lineage>
        <taxon>Eukaryota</taxon>
        <taxon>Fungi</taxon>
        <taxon>Dikarya</taxon>
        <taxon>Basidiomycota</taxon>
        <taxon>Agaricomycotina</taxon>
        <taxon>Agaricomycetes</taxon>
        <taxon>Agaricomycetidae</taxon>
        <taxon>Agaricales</taxon>
        <taxon>Agaricineae</taxon>
        <taxon>Psathyrellaceae</taxon>
        <taxon>Coprinopsis</taxon>
    </lineage>
</organism>
<name>A0A5C3KA09_COPMA</name>
<reference evidence="1 2" key="1">
    <citation type="journal article" date="2019" name="Nat. Ecol. Evol.">
        <title>Megaphylogeny resolves global patterns of mushroom evolution.</title>
        <authorList>
            <person name="Varga T."/>
            <person name="Krizsan K."/>
            <person name="Foldi C."/>
            <person name="Dima B."/>
            <person name="Sanchez-Garcia M."/>
            <person name="Sanchez-Ramirez S."/>
            <person name="Szollosi G.J."/>
            <person name="Szarkandi J.G."/>
            <person name="Papp V."/>
            <person name="Albert L."/>
            <person name="Andreopoulos W."/>
            <person name="Angelini C."/>
            <person name="Antonin V."/>
            <person name="Barry K.W."/>
            <person name="Bougher N.L."/>
            <person name="Buchanan P."/>
            <person name="Buyck B."/>
            <person name="Bense V."/>
            <person name="Catcheside P."/>
            <person name="Chovatia M."/>
            <person name="Cooper J."/>
            <person name="Damon W."/>
            <person name="Desjardin D."/>
            <person name="Finy P."/>
            <person name="Geml J."/>
            <person name="Haridas S."/>
            <person name="Hughes K."/>
            <person name="Justo A."/>
            <person name="Karasinski D."/>
            <person name="Kautmanova I."/>
            <person name="Kiss B."/>
            <person name="Kocsube S."/>
            <person name="Kotiranta H."/>
            <person name="LaButti K.M."/>
            <person name="Lechner B.E."/>
            <person name="Liimatainen K."/>
            <person name="Lipzen A."/>
            <person name="Lukacs Z."/>
            <person name="Mihaltcheva S."/>
            <person name="Morgado L.N."/>
            <person name="Niskanen T."/>
            <person name="Noordeloos M.E."/>
            <person name="Ohm R.A."/>
            <person name="Ortiz-Santana B."/>
            <person name="Ovrebo C."/>
            <person name="Racz N."/>
            <person name="Riley R."/>
            <person name="Savchenko A."/>
            <person name="Shiryaev A."/>
            <person name="Soop K."/>
            <person name="Spirin V."/>
            <person name="Szebenyi C."/>
            <person name="Tomsovsky M."/>
            <person name="Tulloss R.E."/>
            <person name="Uehling J."/>
            <person name="Grigoriev I.V."/>
            <person name="Vagvolgyi C."/>
            <person name="Papp T."/>
            <person name="Martin F.M."/>
            <person name="Miettinen O."/>
            <person name="Hibbett D.S."/>
            <person name="Nagy L.G."/>
        </authorList>
    </citation>
    <scope>NUCLEOTIDE SEQUENCE [LARGE SCALE GENOMIC DNA]</scope>
    <source>
        <strain evidence="1 2">CBS 121175</strain>
    </source>
</reference>
<protein>
    <recommendedName>
        <fullName evidence="3">Myb/SANT-like domain-containing protein</fullName>
    </recommendedName>
</protein>
<evidence type="ECO:0000313" key="1">
    <source>
        <dbReference type="EMBL" id="TFK16781.1"/>
    </source>
</evidence>
<feature type="non-terminal residue" evidence="1">
    <location>
        <position position="59"/>
    </location>
</feature>
<dbReference type="AlphaFoldDB" id="A0A5C3KA09"/>
<dbReference type="EMBL" id="ML210644">
    <property type="protein sequence ID" value="TFK16781.1"/>
    <property type="molecule type" value="Genomic_DNA"/>
</dbReference>